<evidence type="ECO:0000256" key="5">
    <source>
        <dbReference type="SAM" id="Phobius"/>
    </source>
</evidence>
<evidence type="ECO:0000256" key="3">
    <source>
        <dbReference type="ARBA" id="ARBA00022989"/>
    </source>
</evidence>
<feature type="transmembrane region" description="Helical" evidence="5">
    <location>
        <begin position="74"/>
        <end position="94"/>
    </location>
</feature>
<accession>A0A1F7WIS4</accession>
<name>A0A1F7WIS4_9BACT</name>
<dbReference type="EMBL" id="MGFH01000219">
    <property type="protein sequence ID" value="OGM01965.1"/>
    <property type="molecule type" value="Genomic_DNA"/>
</dbReference>
<sequence length="178" mass="19127">MEDFLRVVLLVAIFAAVALGYYFYTASILPIVLIMLAGALITLEIFFIPGFGIIGLTGFVLGAYGVYLNMRPDAILLALVPTVLLSFFMVKTLAQTQLFKSFILTSTISADKGYKATSESADWLTGKKGFAVTDLNPAGKAEIEGKRFSVVTDGQFIPNGAEIRVLSNEGNVISVTKA</sequence>
<gene>
    <name evidence="7" type="ORF">A2008_12590</name>
</gene>
<dbReference type="SUPFAM" id="SSF141322">
    <property type="entry name" value="NfeD domain-like"/>
    <property type="match status" value="1"/>
</dbReference>
<dbReference type="GO" id="GO:0005886">
    <property type="term" value="C:plasma membrane"/>
    <property type="evidence" value="ECO:0007669"/>
    <property type="project" value="TreeGrafter"/>
</dbReference>
<dbReference type="STRING" id="1817813.A2008_12590"/>
<evidence type="ECO:0000313" key="7">
    <source>
        <dbReference type="EMBL" id="OGM01965.1"/>
    </source>
</evidence>
<dbReference type="InterPro" id="IPR002810">
    <property type="entry name" value="NfeD-like_C"/>
</dbReference>
<organism evidence="7 8">
    <name type="scientific">Candidatus Wallbacteria bacterium GWC2_49_35</name>
    <dbReference type="NCBI Taxonomy" id="1817813"/>
    <lineage>
        <taxon>Bacteria</taxon>
        <taxon>Candidatus Walliibacteriota</taxon>
    </lineage>
</organism>
<dbReference type="InterPro" id="IPR012340">
    <property type="entry name" value="NA-bd_OB-fold"/>
</dbReference>
<comment type="subcellular location">
    <subcellularLocation>
        <location evidence="1">Membrane</location>
        <topology evidence="1">Multi-pass membrane protein</topology>
    </subcellularLocation>
</comment>
<evidence type="ECO:0000256" key="4">
    <source>
        <dbReference type="ARBA" id="ARBA00023136"/>
    </source>
</evidence>
<keyword evidence="3 5" id="KW-1133">Transmembrane helix</keyword>
<feature type="transmembrane region" description="Helical" evidence="5">
    <location>
        <begin position="6"/>
        <end position="24"/>
    </location>
</feature>
<comment type="caution">
    <text evidence="7">The sequence shown here is derived from an EMBL/GenBank/DDBJ whole genome shotgun (WGS) entry which is preliminary data.</text>
</comment>
<feature type="domain" description="NfeD-like C-terminal" evidence="6">
    <location>
        <begin position="122"/>
        <end position="177"/>
    </location>
</feature>
<evidence type="ECO:0000313" key="8">
    <source>
        <dbReference type="Proteomes" id="UP000178735"/>
    </source>
</evidence>
<evidence type="ECO:0000256" key="1">
    <source>
        <dbReference type="ARBA" id="ARBA00004141"/>
    </source>
</evidence>
<evidence type="ECO:0000259" key="6">
    <source>
        <dbReference type="Pfam" id="PF01957"/>
    </source>
</evidence>
<protein>
    <recommendedName>
        <fullName evidence="6">NfeD-like C-terminal domain-containing protein</fullName>
    </recommendedName>
</protein>
<dbReference type="PANTHER" id="PTHR33507">
    <property type="entry name" value="INNER MEMBRANE PROTEIN YBBJ"/>
    <property type="match status" value="1"/>
</dbReference>
<dbReference type="Gene3D" id="2.40.50.140">
    <property type="entry name" value="Nucleic acid-binding proteins"/>
    <property type="match status" value="1"/>
</dbReference>
<dbReference type="Pfam" id="PF01957">
    <property type="entry name" value="NfeD"/>
    <property type="match status" value="1"/>
</dbReference>
<reference evidence="7 8" key="1">
    <citation type="journal article" date="2016" name="Nat. Commun.">
        <title>Thousands of microbial genomes shed light on interconnected biogeochemical processes in an aquifer system.</title>
        <authorList>
            <person name="Anantharaman K."/>
            <person name="Brown C.T."/>
            <person name="Hug L.A."/>
            <person name="Sharon I."/>
            <person name="Castelle C.J."/>
            <person name="Probst A.J."/>
            <person name="Thomas B.C."/>
            <person name="Singh A."/>
            <person name="Wilkins M.J."/>
            <person name="Karaoz U."/>
            <person name="Brodie E.L."/>
            <person name="Williams K.H."/>
            <person name="Hubbard S.S."/>
            <person name="Banfield J.F."/>
        </authorList>
    </citation>
    <scope>NUCLEOTIDE SEQUENCE [LARGE SCALE GENOMIC DNA]</scope>
</reference>
<keyword evidence="2 5" id="KW-0812">Transmembrane</keyword>
<dbReference type="Proteomes" id="UP000178735">
    <property type="component" value="Unassembled WGS sequence"/>
</dbReference>
<keyword evidence="4 5" id="KW-0472">Membrane</keyword>
<evidence type="ECO:0000256" key="2">
    <source>
        <dbReference type="ARBA" id="ARBA00022692"/>
    </source>
</evidence>
<dbReference type="InterPro" id="IPR052165">
    <property type="entry name" value="Membrane_assoc_protease"/>
</dbReference>
<dbReference type="AlphaFoldDB" id="A0A1F7WIS4"/>
<dbReference type="PANTHER" id="PTHR33507:SF3">
    <property type="entry name" value="INNER MEMBRANE PROTEIN YBBJ"/>
    <property type="match status" value="1"/>
</dbReference>
<proteinExistence type="predicted"/>